<dbReference type="EMBL" id="CP015961">
    <property type="protein sequence ID" value="ANI92119.1"/>
    <property type="molecule type" value="Genomic_DNA"/>
</dbReference>
<sequence length="190" mass="20794">MIAAIVGAEIAFWVFAICGFSLRYIARAKGPSAIVLKLVPLVDLVLVLLVIVDLRLGGQPTRAHAFAALYLGITLAFGTPIIRRMDSWFRYRFDGGPKPTKPAKGSRAEVRALWVEWLRLLAGFLITTGCILAMLVFEGWWIPSSFAEASEDPFWSTVLLMGVVAVIWFLAGPAFAGKGRSNHEKEDASA</sequence>
<accession>A0A173LK21</accession>
<evidence type="ECO:0000313" key="3">
    <source>
        <dbReference type="Proteomes" id="UP000186104"/>
    </source>
</evidence>
<protein>
    <submittedName>
        <fullName evidence="2">Putative membrane protein YmcC</fullName>
    </submittedName>
</protein>
<feature type="transmembrane region" description="Helical" evidence="1">
    <location>
        <begin position="117"/>
        <end position="142"/>
    </location>
</feature>
<dbReference type="KEGG" id="dtm:BJL86_1337"/>
<keyword evidence="1" id="KW-0812">Transmembrane</keyword>
<dbReference type="STRING" id="499555.BJL86_1337"/>
<feature type="transmembrane region" description="Helical" evidence="1">
    <location>
        <begin position="154"/>
        <end position="176"/>
    </location>
</feature>
<name>A0A173LK21_9ACTN</name>
<keyword evidence="1" id="KW-1133">Transmembrane helix</keyword>
<proteinExistence type="predicted"/>
<keyword evidence="1" id="KW-0472">Membrane</keyword>
<reference evidence="2 3" key="1">
    <citation type="submission" date="2016-06" db="EMBL/GenBank/DDBJ databases">
        <title>Complete genome sequence of a saline-alkali tolerant type strain Dietzia timorensis ID05-A0528T.</title>
        <authorList>
            <person name="Wu X."/>
        </authorList>
    </citation>
    <scope>NUCLEOTIDE SEQUENCE [LARGE SCALE GENOMIC DNA]</scope>
    <source>
        <strain evidence="2 3">ID05-A0528</strain>
    </source>
</reference>
<dbReference type="Proteomes" id="UP000186104">
    <property type="component" value="Chromosome"/>
</dbReference>
<dbReference type="RefSeq" id="WP_067473254.1">
    <property type="nucleotide sequence ID" value="NZ_CP015961.1"/>
</dbReference>
<evidence type="ECO:0000256" key="1">
    <source>
        <dbReference type="SAM" id="Phobius"/>
    </source>
</evidence>
<organism evidence="2 3">
    <name type="scientific">Dietzia timorensis</name>
    <dbReference type="NCBI Taxonomy" id="499555"/>
    <lineage>
        <taxon>Bacteria</taxon>
        <taxon>Bacillati</taxon>
        <taxon>Actinomycetota</taxon>
        <taxon>Actinomycetes</taxon>
        <taxon>Mycobacteriales</taxon>
        <taxon>Dietziaceae</taxon>
        <taxon>Dietzia</taxon>
    </lineage>
</organism>
<feature type="transmembrane region" description="Helical" evidence="1">
    <location>
        <begin position="6"/>
        <end position="26"/>
    </location>
</feature>
<evidence type="ECO:0000313" key="2">
    <source>
        <dbReference type="EMBL" id="ANI92119.1"/>
    </source>
</evidence>
<gene>
    <name evidence="2" type="ORF">BJL86_1337</name>
</gene>
<keyword evidence="3" id="KW-1185">Reference proteome</keyword>
<dbReference type="AlphaFoldDB" id="A0A173LK21"/>
<feature type="transmembrane region" description="Helical" evidence="1">
    <location>
        <begin position="63"/>
        <end position="82"/>
    </location>
</feature>
<feature type="transmembrane region" description="Helical" evidence="1">
    <location>
        <begin position="38"/>
        <end position="57"/>
    </location>
</feature>
<dbReference type="OrthoDB" id="2082317at2"/>